<dbReference type="BioCyc" id="FSP469605-HMP:GTSP-1208-MONOMER"/>
<protein>
    <submittedName>
        <fullName evidence="2">Cupin domain protein</fullName>
    </submittedName>
</protein>
<dbReference type="InterPro" id="IPR011051">
    <property type="entry name" value="RmlC_Cupin_sf"/>
</dbReference>
<feature type="domain" description="Cupin type-2" evidence="1">
    <location>
        <begin position="158"/>
        <end position="222"/>
    </location>
</feature>
<evidence type="ECO:0000259" key="1">
    <source>
        <dbReference type="Pfam" id="PF07883"/>
    </source>
</evidence>
<evidence type="ECO:0000313" key="3">
    <source>
        <dbReference type="Proteomes" id="UP000002975"/>
    </source>
</evidence>
<sequence>MIEIKKIPRGSSFFLKEEIKVRNFQVSSKILVQSSHARMTLVSMGKGEEISAETMPYSRCFQLLKGKVFLQLNQEKLDMEIDHFLLLGENSFYSIHAEEDSIFLEIEYDRGGNFMSEVQTIKHITRGTTFALKEEISYEAGQIISKNLVTNNAMVMTLMSFDQGESLAAHKAPGDALVSLLDGEAKFWIDGKENVVKAGESILLPGNISHAVEAIKAFKMLLIIVK</sequence>
<name>E5BGS6_9FUSO</name>
<dbReference type="HOGENOM" id="CLU_109382_0_0_0"/>
<evidence type="ECO:0000313" key="2">
    <source>
        <dbReference type="EMBL" id="EFS21699.1"/>
    </source>
</evidence>
<dbReference type="SUPFAM" id="SSF51182">
    <property type="entry name" value="RmlC-like cupins"/>
    <property type="match status" value="2"/>
</dbReference>
<dbReference type="Proteomes" id="UP000002975">
    <property type="component" value="Unassembled WGS sequence"/>
</dbReference>
<keyword evidence="3" id="KW-1185">Reference proteome</keyword>
<dbReference type="Gene3D" id="2.60.120.10">
    <property type="entry name" value="Jelly Rolls"/>
    <property type="match status" value="2"/>
</dbReference>
<dbReference type="InterPro" id="IPR014710">
    <property type="entry name" value="RmlC-like_jellyroll"/>
</dbReference>
<dbReference type="EMBL" id="GG657972">
    <property type="protein sequence ID" value="EFS21699.1"/>
    <property type="molecule type" value="Genomic_DNA"/>
</dbReference>
<dbReference type="Pfam" id="PF07883">
    <property type="entry name" value="Cupin_2"/>
    <property type="match status" value="1"/>
</dbReference>
<accession>E5BGS6</accession>
<organism evidence="2 3">
    <name type="scientific">Fusobacterium gonidiaformans 3-1-5R</name>
    <dbReference type="NCBI Taxonomy" id="469605"/>
    <lineage>
        <taxon>Bacteria</taxon>
        <taxon>Fusobacteriati</taxon>
        <taxon>Fusobacteriota</taxon>
        <taxon>Fusobacteriia</taxon>
        <taxon>Fusobacteriales</taxon>
        <taxon>Fusobacteriaceae</taxon>
        <taxon>Fusobacterium</taxon>
    </lineage>
</organism>
<dbReference type="PANTHER" id="PTHR37694:SF1">
    <property type="entry name" value="SLR8022 PROTEIN"/>
    <property type="match status" value="1"/>
</dbReference>
<dbReference type="PANTHER" id="PTHR37694">
    <property type="entry name" value="SLR8022 PROTEIN"/>
    <property type="match status" value="1"/>
</dbReference>
<reference evidence="2 3" key="1">
    <citation type="submission" date="2009-02" db="EMBL/GenBank/DDBJ databases">
        <title>The Genome Sequence of Fusobacterium sp. 3_1_5R.</title>
        <authorList>
            <consortium name="The Broad Institute Genome Sequencing Platform"/>
            <person name="Ward D."/>
            <person name="Young S.K."/>
            <person name="Kodira C.D."/>
            <person name="Zeng Q."/>
            <person name="Koehrsen M."/>
            <person name="Alvarado L."/>
            <person name="Berlin A."/>
            <person name="Borenstein D."/>
            <person name="Chen Z."/>
            <person name="Engels R."/>
            <person name="Freedman E."/>
            <person name="Gellesch M."/>
            <person name="Goldberg J."/>
            <person name="Griggs A."/>
            <person name="Gujja S."/>
            <person name="Heiman D."/>
            <person name="Hepburn T."/>
            <person name="Howarth C."/>
            <person name="Jen D."/>
            <person name="Larson L."/>
            <person name="Lewis B."/>
            <person name="Mehta T."/>
            <person name="Park D."/>
            <person name="Pearson M."/>
            <person name="Roberts A."/>
            <person name="Saif S."/>
            <person name="Shea T."/>
            <person name="Shenoy N."/>
            <person name="Sisk P."/>
            <person name="Stolte C."/>
            <person name="Sykes S."/>
            <person name="Walk T."/>
            <person name="White J."/>
            <person name="Yandava C."/>
            <person name="Allen-Vercoe E."/>
            <person name="Strauss J."/>
            <person name="Ambrose C."/>
            <person name="Lander E."/>
            <person name="Nusbaum C."/>
            <person name="Galagan J."/>
            <person name="Birren B."/>
        </authorList>
    </citation>
    <scope>NUCLEOTIDE SEQUENCE [LARGE SCALE GENOMIC DNA]</scope>
    <source>
        <strain evidence="2 3">3_1_5R</strain>
    </source>
</reference>
<gene>
    <name evidence="2" type="ORF">FSBG_01196</name>
</gene>
<dbReference type="CDD" id="cd02230">
    <property type="entry name" value="cupin_HP0902-like"/>
    <property type="match status" value="1"/>
</dbReference>
<proteinExistence type="predicted"/>
<dbReference type="AlphaFoldDB" id="E5BGS6"/>
<dbReference type="RefSeq" id="WP_008801768.1">
    <property type="nucleotide sequence ID" value="NZ_GG657972.1"/>
</dbReference>
<dbReference type="InterPro" id="IPR013096">
    <property type="entry name" value="Cupin_2"/>
</dbReference>